<dbReference type="InParanoid" id="A0A0H2R0D9"/>
<dbReference type="PROSITE" id="PS50927">
    <property type="entry name" value="BULB_LECTIN"/>
    <property type="match status" value="1"/>
</dbReference>
<dbReference type="InterPro" id="IPR001480">
    <property type="entry name" value="Bulb-type_lectin_dom"/>
</dbReference>
<dbReference type="EMBL" id="KQ086451">
    <property type="protein sequence ID" value="KLO04717.1"/>
    <property type="molecule type" value="Genomic_DNA"/>
</dbReference>
<dbReference type="AlphaFoldDB" id="A0A0H2R0D9"/>
<proteinExistence type="predicted"/>
<gene>
    <name evidence="2" type="ORF">SCHPADRAFT_911486</name>
</gene>
<dbReference type="Gene3D" id="2.90.10.10">
    <property type="entry name" value="Bulb-type lectin domain"/>
    <property type="match status" value="1"/>
</dbReference>
<organism evidence="2 3">
    <name type="scientific">Schizopora paradoxa</name>
    <dbReference type="NCBI Taxonomy" id="27342"/>
    <lineage>
        <taxon>Eukaryota</taxon>
        <taxon>Fungi</taxon>
        <taxon>Dikarya</taxon>
        <taxon>Basidiomycota</taxon>
        <taxon>Agaricomycotina</taxon>
        <taxon>Agaricomycetes</taxon>
        <taxon>Hymenochaetales</taxon>
        <taxon>Schizoporaceae</taxon>
        <taxon>Schizopora</taxon>
    </lineage>
</organism>
<feature type="domain" description="Bulb-type lectin" evidence="1">
    <location>
        <begin position="2"/>
        <end position="115"/>
    </location>
</feature>
<dbReference type="OrthoDB" id="1884773at2759"/>
<evidence type="ECO:0000313" key="2">
    <source>
        <dbReference type="EMBL" id="KLO04717.1"/>
    </source>
</evidence>
<dbReference type="Proteomes" id="UP000053477">
    <property type="component" value="Unassembled WGS sequence"/>
</dbReference>
<keyword evidence="3" id="KW-1185">Reference proteome</keyword>
<accession>A0A0H2R0D9</accession>
<evidence type="ECO:0000313" key="3">
    <source>
        <dbReference type="Proteomes" id="UP000053477"/>
    </source>
</evidence>
<name>A0A0H2R0D9_9AGAM</name>
<reference evidence="2 3" key="1">
    <citation type="submission" date="2015-04" db="EMBL/GenBank/DDBJ databases">
        <title>Complete genome sequence of Schizopora paradoxa KUC8140, a cosmopolitan wood degrader in East Asia.</title>
        <authorList>
            <consortium name="DOE Joint Genome Institute"/>
            <person name="Min B."/>
            <person name="Park H."/>
            <person name="Jang Y."/>
            <person name="Kim J.-J."/>
            <person name="Kim K.H."/>
            <person name="Pangilinan J."/>
            <person name="Lipzen A."/>
            <person name="Riley R."/>
            <person name="Grigoriev I.V."/>
            <person name="Spatafora J.W."/>
            <person name="Choi I.-G."/>
        </authorList>
    </citation>
    <scope>NUCLEOTIDE SEQUENCE [LARGE SCALE GENOMIC DNA]</scope>
    <source>
        <strain evidence="2 3">KUC8140</strain>
    </source>
</reference>
<protein>
    <recommendedName>
        <fullName evidence="1">Bulb-type lectin domain-containing protein</fullName>
    </recommendedName>
</protein>
<dbReference type="InterPro" id="IPR036426">
    <property type="entry name" value="Bulb-type_lectin_dom_sf"/>
</dbReference>
<evidence type="ECO:0000259" key="1">
    <source>
        <dbReference type="PROSITE" id="PS50927"/>
    </source>
</evidence>
<sequence length="115" mass="12174">MSEFKFSYFSITAGDETAFGFPNGVKVIFQKDGNFVAYKPGGVAVAATASNSEGADLTLIFQEDGNLVVYSHGKALWASDTGGVAKGADLVIKDSSPYMQIVGKDGKVFYTANEK</sequence>
<dbReference type="SUPFAM" id="SSF51110">
    <property type="entry name" value="alpha-D-mannose-specific plant lectins"/>
    <property type="match status" value="1"/>
</dbReference>